<organism evidence="1 3">
    <name type="scientific">Medicago truncatula</name>
    <name type="common">Barrel medic</name>
    <name type="synonym">Medicago tribuloides</name>
    <dbReference type="NCBI Taxonomy" id="3880"/>
    <lineage>
        <taxon>Eukaryota</taxon>
        <taxon>Viridiplantae</taxon>
        <taxon>Streptophyta</taxon>
        <taxon>Embryophyta</taxon>
        <taxon>Tracheophyta</taxon>
        <taxon>Spermatophyta</taxon>
        <taxon>Magnoliopsida</taxon>
        <taxon>eudicotyledons</taxon>
        <taxon>Gunneridae</taxon>
        <taxon>Pentapetalae</taxon>
        <taxon>rosids</taxon>
        <taxon>fabids</taxon>
        <taxon>Fabales</taxon>
        <taxon>Fabaceae</taxon>
        <taxon>Papilionoideae</taxon>
        <taxon>50 kb inversion clade</taxon>
        <taxon>NPAAA clade</taxon>
        <taxon>Hologalegina</taxon>
        <taxon>IRL clade</taxon>
        <taxon>Trifolieae</taxon>
        <taxon>Medicago</taxon>
    </lineage>
</organism>
<evidence type="ECO:0000313" key="3">
    <source>
        <dbReference type="Proteomes" id="UP000002051"/>
    </source>
</evidence>
<reference evidence="1 3" key="1">
    <citation type="journal article" date="2011" name="Nature">
        <title>The Medicago genome provides insight into the evolution of rhizobial symbioses.</title>
        <authorList>
            <person name="Young N.D."/>
            <person name="Debelle F."/>
            <person name="Oldroyd G.E."/>
            <person name="Geurts R."/>
            <person name="Cannon S.B."/>
            <person name="Udvardi M.K."/>
            <person name="Benedito V.A."/>
            <person name="Mayer K.F."/>
            <person name="Gouzy J."/>
            <person name="Schoof H."/>
            <person name="Van de Peer Y."/>
            <person name="Proost S."/>
            <person name="Cook D.R."/>
            <person name="Meyers B.C."/>
            <person name="Spannagl M."/>
            <person name="Cheung F."/>
            <person name="De Mita S."/>
            <person name="Krishnakumar V."/>
            <person name="Gundlach H."/>
            <person name="Zhou S."/>
            <person name="Mudge J."/>
            <person name="Bharti A.K."/>
            <person name="Murray J.D."/>
            <person name="Naoumkina M.A."/>
            <person name="Rosen B."/>
            <person name="Silverstein K.A."/>
            <person name="Tang H."/>
            <person name="Rombauts S."/>
            <person name="Zhao P.X."/>
            <person name="Zhou P."/>
            <person name="Barbe V."/>
            <person name="Bardou P."/>
            <person name="Bechner M."/>
            <person name="Bellec A."/>
            <person name="Berger A."/>
            <person name="Berges H."/>
            <person name="Bidwell S."/>
            <person name="Bisseling T."/>
            <person name="Choisne N."/>
            <person name="Couloux A."/>
            <person name="Denny R."/>
            <person name="Deshpande S."/>
            <person name="Dai X."/>
            <person name="Doyle J.J."/>
            <person name="Dudez A.M."/>
            <person name="Farmer A.D."/>
            <person name="Fouteau S."/>
            <person name="Franken C."/>
            <person name="Gibelin C."/>
            <person name="Gish J."/>
            <person name="Goldstein S."/>
            <person name="Gonzalez A.J."/>
            <person name="Green P.J."/>
            <person name="Hallab A."/>
            <person name="Hartog M."/>
            <person name="Hua A."/>
            <person name="Humphray S.J."/>
            <person name="Jeong D.H."/>
            <person name="Jing Y."/>
            <person name="Jocker A."/>
            <person name="Kenton S.M."/>
            <person name="Kim D.J."/>
            <person name="Klee K."/>
            <person name="Lai H."/>
            <person name="Lang C."/>
            <person name="Lin S."/>
            <person name="Macmil S.L."/>
            <person name="Magdelenat G."/>
            <person name="Matthews L."/>
            <person name="McCorrison J."/>
            <person name="Monaghan E.L."/>
            <person name="Mun J.H."/>
            <person name="Najar F.Z."/>
            <person name="Nicholson C."/>
            <person name="Noirot C."/>
            <person name="O'Bleness M."/>
            <person name="Paule C.R."/>
            <person name="Poulain J."/>
            <person name="Prion F."/>
            <person name="Qin B."/>
            <person name="Qu C."/>
            <person name="Retzel E.F."/>
            <person name="Riddle C."/>
            <person name="Sallet E."/>
            <person name="Samain S."/>
            <person name="Samson N."/>
            <person name="Sanders I."/>
            <person name="Saurat O."/>
            <person name="Scarpelli C."/>
            <person name="Schiex T."/>
            <person name="Segurens B."/>
            <person name="Severin A.J."/>
            <person name="Sherrier D.J."/>
            <person name="Shi R."/>
            <person name="Sims S."/>
            <person name="Singer S.R."/>
            <person name="Sinharoy S."/>
            <person name="Sterck L."/>
            <person name="Viollet A."/>
            <person name="Wang B.B."/>
            <person name="Wang K."/>
            <person name="Wang M."/>
            <person name="Wang X."/>
            <person name="Warfsmann J."/>
            <person name="Weissenbach J."/>
            <person name="White D.D."/>
            <person name="White J.D."/>
            <person name="Wiley G.B."/>
            <person name="Wincker P."/>
            <person name="Xing Y."/>
            <person name="Yang L."/>
            <person name="Yao Z."/>
            <person name="Ying F."/>
            <person name="Zhai J."/>
            <person name="Zhou L."/>
            <person name="Zuber A."/>
            <person name="Denarie J."/>
            <person name="Dixon R.A."/>
            <person name="May G.D."/>
            <person name="Schwartz D.C."/>
            <person name="Rogers J."/>
            <person name="Quetier F."/>
            <person name="Town C.D."/>
            <person name="Roe B.A."/>
        </authorList>
    </citation>
    <scope>NUCLEOTIDE SEQUENCE [LARGE SCALE GENOMIC DNA]</scope>
    <source>
        <strain evidence="1">A17</strain>
        <strain evidence="2 3">cv. Jemalong A17</strain>
    </source>
</reference>
<dbReference type="AlphaFoldDB" id="A0A072V577"/>
<dbReference type="HOGENOM" id="CLU_3090218_0_0_1"/>
<keyword evidence="3" id="KW-1185">Reference proteome</keyword>
<dbReference type="Proteomes" id="UP000002051">
    <property type="component" value="Chromosome 2"/>
</dbReference>
<proteinExistence type="predicted"/>
<protein>
    <submittedName>
        <fullName evidence="1 2">Uncharacterized protein</fullName>
    </submittedName>
</protein>
<evidence type="ECO:0000313" key="1">
    <source>
        <dbReference type="EMBL" id="KEH37179.1"/>
    </source>
</evidence>
<evidence type="ECO:0000313" key="2">
    <source>
        <dbReference type="EnsemblPlants" id="KEH37179"/>
    </source>
</evidence>
<dbReference type="EMBL" id="CM001218">
    <property type="protein sequence ID" value="KEH37179.1"/>
    <property type="molecule type" value="Genomic_DNA"/>
</dbReference>
<gene>
    <name evidence="1" type="ordered locus">MTR_2g435500</name>
</gene>
<dbReference type="EnsemblPlants" id="KEH37179">
    <property type="protein sequence ID" value="KEH37179"/>
    <property type="gene ID" value="MTR_2g435500"/>
</dbReference>
<name>A0A072V577_MEDTR</name>
<reference evidence="2" key="3">
    <citation type="submission" date="2015-04" db="UniProtKB">
        <authorList>
            <consortium name="EnsemblPlants"/>
        </authorList>
    </citation>
    <scope>IDENTIFICATION</scope>
    <source>
        <strain evidence="2">cv. Jemalong A17</strain>
    </source>
</reference>
<sequence length="52" mass="5968">MFKCFSTLCVSPIQVERGHIGVVRKENFEAATKRGAISIILSHQQWYLQAKF</sequence>
<accession>A0A072V577</accession>
<reference evidence="1 3" key="2">
    <citation type="journal article" date="2014" name="BMC Genomics">
        <title>An improved genome release (version Mt4.0) for the model legume Medicago truncatula.</title>
        <authorList>
            <person name="Tang H."/>
            <person name="Krishnakumar V."/>
            <person name="Bidwell S."/>
            <person name="Rosen B."/>
            <person name="Chan A."/>
            <person name="Zhou S."/>
            <person name="Gentzbittel L."/>
            <person name="Childs K.L."/>
            <person name="Yandell M."/>
            <person name="Gundlach H."/>
            <person name="Mayer K.F."/>
            <person name="Schwartz D.C."/>
            <person name="Town C.D."/>
        </authorList>
    </citation>
    <scope>GENOME REANNOTATION</scope>
    <source>
        <strain evidence="1">A17</strain>
        <strain evidence="2 3">cv. Jemalong A17</strain>
    </source>
</reference>